<dbReference type="GeneID" id="3538803"/>
<dbReference type="RefSeq" id="XP_808395.1">
    <property type="nucleotide sequence ID" value="XM_803302.1"/>
</dbReference>
<evidence type="ECO:0000256" key="1">
    <source>
        <dbReference type="SAM" id="SignalP"/>
    </source>
</evidence>
<dbReference type="VEuPathDB" id="TriTrypDB:TcCLB.511547.14"/>
<dbReference type="AlphaFoldDB" id="Q4D1Z1"/>
<evidence type="ECO:0000313" key="2">
    <source>
        <dbReference type="EMBL" id="EAN86544.1"/>
    </source>
</evidence>
<proteinExistence type="predicted"/>
<dbReference type="Proteomes" id="UP000002296">
    <property type="component" value="Unassembled WGS sequence"/>
</dbReference>
<evidence type="ECO:0000313" key="3">
    <source>
        <dbReference type="Proteomes" id="UP000002296"/>
    </source>
</evidence>
<dbReference type="EMBL" id="AAHK01001197">
    <property type="protein sequence ID" value="EAN86544.1"/>
    <property type="molecule type" value="Genomic_DNA"/>
</dbReference>
<dbReference type="KEGG" id="tcr:511547.14"/>
<keyword evidence="1" id="KW-0732">Signal</keyword>
<accession>Q4D1Z1</accession>
<organism evidence="2 3">
    <name type="scientific">Trypanosoma cruzi (strain CL Brener)</name>
    <dbReference type="NCBI Taxonomy" id="353153"/>
    <lineage>
        <taxon>Eukaryota</taxon>
        <taxon>Discoba</taxon>
        <taxon>Euglenozoa</taxon>
        <taxon>Kinetoplastea</taxon>
        <taxon>Metakinetoplastina</taxon>
        <taxon>Trypanosomatida</taxon>
        <taxon>Trypanosomatidae</taxon>
        <taxon>Trypanosoma</taxon>
        <taxon>Schizotrypanum</taxon>
    </lineage>
</organism>
<gene>
    <name evidence="2" type="ORF">Tc00.1047053511547.14</name>
</gene>
<keyword evidence="3" id="KW-1185">Reference proteome</keyword>
<feature type="chain" id="PRO_5004236343" evidence="1">
    <location>
        <begin position="28"/>
        <end position="93"/>
    </location>
</feature>
<dbReference type="PaxDb" id="353153-Q4D1Z1"/>
<protein>
    <submittedName>
        <fullName evidence="2">Mucin-associated surface protein (MASP), putative</fullName>
    </submittedName>
</protein>
<reference evidence="2 3" key="1">
    <citation type="journal article" date="2005" name="Science">
        <title>The genome sequence of Trypanosoma cruzi, etiologic agent of Chagas disease.</title>
        <authorList>
            <person name="El-Sayed N.M."/>
            <person name="Myler P.J."/>
            <person name="Bartholomeu D.C."/>
            <person name="Nilsson D."/>
            <person name="Aggarwal G."/>
            <person name="Tran A.N."/>
            <person name="Ghedin E."/>
            <person name="Worthey E.A."/>
            <person name="Delcher A.L."/>
            <person name="Blandin G."/>
            <person name="Westenberger S.J."/>
            <person name="Caler E."/>
            <person name="Cerqueira G.C."/>
            <person name="Branche C."/>
            <person name="Haas B."/>
            <person name="Anupama A."/>
            <person name="Arner E."/>
            <person name="Aslund L."/>
            <person name="Attipoe P."/>
            <person name="Bontempi E."/>
            <person name="Bringaud F."/>
            <person name="Burton P."/>
            <person name="Cadag E."/>
            <person name="Campbell D.A."/>
            <person name="Carrington M."/>
            <person name="Crabtree J."/>
            <person name="Darban H."/>
            <person name="da Silveira J.F."/>
            <person name="de Jong P."/>
            <person name="Edwards K."/>
            <person name="Englund P.T."/>
            <person name="Fazelina G."/>
            <person name="Feldblyum T."/>
            <person name="Ferella M."/>
            <person name="Frasch A.C."/>
            <person name="Gull K."/>
            <person name="Horn D."/>
            <person name="Hou L."/>
            <person name="Huang Y."/>
            <person name="Kindlund E."/>
            <person name="Klingbeil M."/>
            <person name="Kluge S."/>
            <person name="Koo H."/>
            <person name="Lacerda D."/>
            <person name="Levin M.J."/>
            <person name="Lorenzi H."/>
            <person name="Louie T."/>
            <person name="Machado C.R."/>
            <person name="McCulloch R."/>
            <person name="McKenna A."/>
            <person name="Mizuno Y."/>
            <person name="Mottram J.C."/>
            <person name="Nelson S."/>
            <person name="Ochaya S."/>
            <person name="Osoegawa K."/>
            <person name="Pai G."/>
            <person name="Parsons M."/>
            <person name="Pentony M."/>
            <person name="Pettersson U."/>
            <person name="Pop M."/>
            <person name="Ramirez J.L."/>
            <person name="Rinta J."/>
            <person name="Robertson L."/>
            <person name="Salzberg S.L."/>
            <person name="Sanchez D.O."/>
            <person name="Seyler A."/>
            <person name="Sharma R."/>
            <person name="Shetty J."/>
            <person name="Simpson A.J."/>
            <person name="Sisk E."/>
            <person name="Tammi M.T."/>
            <person name="Tarleton R."/>
            <person name="Teixeira S."/>
            <person name="Van Aken S."/>
            <person name="Vogt C."/>
            <person name="Ward P.N."/>
            <person name="Wickstead B."/>
            <person name="Wortman J."/>
            <person name="White O."/>
            <person name="Fraser C.M."/>
            <person name="Stuart K.D."/>
            <person name="Andersson B."/>
        </authorList>
    </citation>
    <scope>NUCLEOTIDE SEQUENCE [LARGE SCALE GENOMIC DNA]</scope>
    <source>
        <strain evidence="2 3">CL Brener</strain>
    </source>
</reference>
<sequence length="93" mass="10217">MAMMMTGRVLLVCALCVLWCGVSPAAGIRPLHGGMAVRGVTFSLDEAQTEHWRRSCEWWFVARVAALTCCQRAVPREEGGREPAICLVDLLQA</sequence>
<feature type="signal peptide" evidence="1">
    <location>
        <begin position="1"/>
        <end position="27"/>
    </location>
</feature>
<comment type="caution">
    <text evidence="2">The sequence shown here is derived from an EMBL/GenBank/DDBJ whole genome shotgun (WGS) entry which is preliminary data.</text>
</comment>
<dbReference type="InParanoid" id="Q4D1Z1"/>
<name>Q4D1Z1_TRYCC</name>